<reference evidence="1" key="2">
    <citation type="journal article" date="2020" name="Nat. Commun.">
        <title>Large-scale genome sequencing of mycorrhizal fungi provides insights into the early evolution of symbiotic traits.</title>
        <authorList>
            <person name="Miyauchi S."/>
            <person name="Kiss E."/>
            <person name="Kuo A."/>
            <person name="Drula E."/>
            <person name="Kohler A."/>
            <person name="Sanchez-Garcia M."/>
            <person name="Morin E."/>
            <person name="Andreopoulos B."/>
            <person name="Barry K.W."/>
            <person name="Bonito G."/>
            <person name="Buee M."/>
            <person name="Carver A."/>
            <person name="Chen C."/>
            <person name="Cichocki N."/>
            <person name="Clum A."/>
            <person name="Culley D."/>
            <person name="Crous P.W."/>
            <person name="Fauchery L."/>
            <person name="Girlanda M."/>
            <person name="Hayes R.D."/>
            <person name="Keri Z."/>
            <person name="LaButti K."/>
            <person name="Lipzen A."/>
            <person name="Lombard V."/>
            <person name="Magnuson J."/>
            <person name="Maillard F."/>
            <person name="Murat C."/>
            <person name="Nolan M."/>
            <person name="Ohm R.A."/>
            <person name="Pangilinan J."/>
            <person name="Pereira M.F."/>
            <person name="Perotto S."/>
            <person name="Peter M."/>
            <person name="Pfister S."/>
            <person name="Riley R."/>
            <person name="Sitrit Y."/>
            <person name="Stielow J.B."/>
            <person name="Szollosi G."/>
            <person name="Zifcakova L."/>
            <person name="Stursova M."/>
            <person name="Spatafora J.W."/>
            <person name="Tedersoo L."/>
            <person name="Vaario L.M."/>
            <person name="Yamada A."/>
            <person name="Yan M."/>
            <person name="Wang P."/>
            <person name="Xu J."/>
            <person name="Bruns T."/>
            <person name="Baldrian P."/>
            <person name="Vilgalys R."/>
            <person name="Dunand C."/>
            <person name="Henrissat B."/>
            <person name="Grigoriev I.V."/>
            <person name="Hibbett D."/>
            <person name="Nagy L.G."/>
            <person name="Martin F.M."/>
        </authorList>
    </citation>
    <scope>NUCLEOTIDE SEQUENCE</scope>
    <source>
        <strain evidence="1">P2</strain>
    </source>
</reference>
<accession>A0ACB6Z1G3</accession>
<dbReference type="Proteomes" id="UP000886501">
    <property type="component" value="Unassembled WGS sequence"/>
</dbReference>
<reference evidence="1" key="1">
    <citation type="submission" date="2019-10" db="EMBL/GenBank/DDBJ databases">
        <authorList>
            <consortium name="DOE Joint Genome Institute"/>
            <person name="Kuo A."/>
            <person name="Miyauchi S."/>
            <person name="Kiss E."/>
            <person name="Drula E."/>
            <person name="Kohler A."/>
            <person name="Sanchez-Garcia M."/>
            <person name="Andreopoulos B."/>
            <person name="Barry K.W."/>
            <person name="Bonito G."/>
            <person name="Buee M."/>
            <person name="Carver A."/>
            <person name="Chen C."/>
            <person name="Cichocki N."/>
            <person name="Clum A."/>
            <person name="Culley D."/>
            <person name="Crous P.W."/>
            <person name="Fauchery L."/>
            <person name="Girlanda M."/>
            <person name="Hayes R."/>
            <person name="Keri Z."/>
            <person name="Labutti K."/>
            <person name="Lipzen A."/>
            <person name="Lombard V."/>
            <person name="Magnuson J."/>
            <person name="Maillard F."/>
            <person name="Morin E."/>
            <person name="Murat C."/>
            <person name="Nolan M."/>
            <person name="Ohm R."/>
            <person name="Pangilinan J."/>
            <person name="Pereira M."/>
            <person name="Perotto S."/>
            <person name="Peter M."/>
            <person name="Riley R."/>
            <person name="Sitrit Y."/>
            <person name="Stielow B."/>
            <person name="Szollosi G."/>
            <person name="Zifcakova L."/>
            <person name="Stursova M."/>
            <person name="Spatafora J.W."/>
            <person name="Tedersoo L."/>
            <person name="Vaario L.-M."/>
            <person name="Yamada A."/>
            <person name="Yan M."/>
            <person name="Wang P."/>
            <person name="Xu J."/>
            <person name="Bruns T."/>
            <person name="Baldrian P."/>
            <person name="Vilgalys R."/>
            <person name="Henrissat B."/>
            <person name="Grigoriev I.V."/>
            <person name="Hibbett D."/>
            <person name="Nagy L.G."/>
            <person name="Martin F.M."/>
        </authorList>
    </citation>
    <scope>NUCLEOTIDE SEQUENCE</scope>
    <source>
        <strain evidence="1">P2</strain>
    </source>
</reference>
<protein>
    <submittedName>
        <fullName evidence="1">Uncharacterized protein</fullName>
    </submittedName>
</protein>
<gene>
    <name evidence="1" type="ORF">BDM02DRAFT_3132491</name>
</gene>
<evidence type="ECO:0000313" key="1">
    <source>
        <dbReference type="EMBL" id="KAF9643342.1"/>
    </source>
</evidence>
<name>A0ACB6Z1G3_THEGA</name>
<keyword evidence="2" id="KW-1185">Reference proteome</keyword>
<comment type="caution">
    <text evidence="1">The sequence shown here is derived from an EMBL/GenBank/DDBJ whole genome shotgun (WGS) entry which is preliminary data.</text>
</comment>
<sequence>MLMETQEEDQLIQNLYSYLQPWKPEFLDSARVGSGYSVRRKGTNVRNRSLTLEDLEDSWDRGIHRINTFFQKDWHTSAYDRGWCVRADRKRYRLLNQRPLRASDPVIVAPGGVEGILEHTLFEGTYFPTWEGLFWEKALNQTPNRRFTLWWSTAITHASVLTQILRAHLWQKIHESIVVDFIRLMRRETIHPRTSYKVNSSCADILLLSPYKRNVTRPTLATDVKNVSDGTTGDKYRVDIQLRWGGFGSHDIERYTRAEFLEYILGSTNIYPSPVGVMIGMNLAYNLWSAHGN</sequence>
<evidence type="ECO:0000313" key="2">
    <source>
        <dbReference type="Proteomes" id="UP000886501"/>
    </source>
</evidence>
<dbReference type="EMBL" id="MU118239">
    <property type="protein sequence ID" value="KAF9643342.1"/>
    <property type="molecule type" value="Genomic_DNA"/>
</dbReference>
<proteinExistence type="predicted"/>
<organism evidence="1 2">
    <name type="scientific">Thelephora ganbajun</name>
    <name type="common">Ganba fungus</name>
    <dbReference type="NCBI Taxonomy" id="370292"/>
    <lineage>
        <taxon>Eukaryota</taxon>
        <taxon>Fungi</taxon>
        <taxon>Dikarya</taxon>
        <taxon>Basidiomycota</taxon>
        <taxon>Agaricomycotina</taxon>
        <taxon>Agaricomycetes</taxon>
        <taxon>Thelephorales</taxon>
        <taxon>Thelephoraceae</taxon>
        <taxon>Thelephora</taxon>
    </lineage>
</organism>